<dbReference type="AlphaFoldDB" id="A0A0A9DYC3"/>
<organism evidence="1">
    <name type="scientific">Arundo donax</name>
    <name type="common">Giant reed</name>
    <name type="synonym">Donax arundinaceus</name>
    <dbReference type="NCBI Taxonomy" id="35708"/>
    <lineage>
        <taxon>Eukaryota</taxon>
        <taxon>Viridiplantae</taxon>
        <taxon>Streptophyta</taxon>
        <taxon>Embryophyta</taxon>
        <taxon>Tracheophyta</taxon>
        <taxon>Spermatophyta</taxon>
        <taxon>Magnoliopsida</taxon>
        <taxon>Liliopsida</taxon>
        <taxon>Poales</taxon>
        <taxon>Poaceae</taxon>
        <taxon>PACMAD clade</taxon>
        <taxon>Arundinoideae</taxon>
        <taxon>Arundineae</taxon>
        <taxon>Arundo</taxon>
    </lineage>
</organism>
<sequence>MWRLMRAAAIFQLSCPSDRIGTSRNATTVPITVATALQATKLLDEADGTDRQSARRAYEIRARRLGGGRRWSGGLLRSALKSSSGMASGRR</sequence>
<reference evidence="1" key="1">
    <citation type="submission" date="2014-09" db="EMBL/GenBank/DDBJ databases">
        <authorList>
            <person name="Magalhaes I.L.F."/>
            <person name="Oliveira U."/>
            <person name="Santos F.R."/>
            <person name="Vidigal T.H.D.A."/>
            <person name="Brescovit A.D."/>
            <person name="Santos A.J."/>
        </authorList>
    </citation>
    <scope>NUCLEOTIDE SEQUENCE</scope>
    <source>
        <tissue evidence="1">Shoot tissue taken approximately 20 cm above the soil surface</tissue>
    </source>
</reference>
<accession>A0A0A9DYC3</accession>
<protein>
    <submittedName>
        <fullName evidence="1">Uncharacterized protein</fullName>
    </submittedName>
</protein>
<evidence type="ECO:0000313" key="1">
    <source>
        <dbReference type="EMBL" id="JAD91703.1"/>
    </source>
</evidence>
<name>A0A0A9DYC3_ARUDO</name>
<proteinExistence type="predicted"/>
<reference evidence="1" key="2">
    <citation type="journal article" date="2015" name="Data Brief">
        <title>Shoot transcriptome of the giant reed, Arundo donax.</title>
        <authorList>
            <person name="Barrero R.A."/>
            <person name="Guerrero F.D."/>
            <person name="Moolhuijzen P."/>
            <person name="Goolsby J.A."/>
            <person name="Tidwell J."/>
            <person name="Bellgard S.E."/>
            <person name="Bellgard M.I."/>
        </authorList>
    </citation>
    <scope>NUCLEOTIDE SEQUENCE</scope>
    <source>
        <tissue evidence="1">Shoot tissue taken approximately 20 cm above the soil surface</tissue>
    </source>
</reference>
<dbReference type="EMBL" id="GBRH01206192">
    <property type="protein sequence ID" value="JAD91703.1"/>
    <property type="molecule type" value="Transcribed_RNA"/>
</dbReference>